<dbReference type="EMBL" id="LMXI01000619">
    <property type="protein sequence ID" value="KRT56982.1"/>
    <property type="molecule type" value="Genomic_DNA"/>
</dbReference>
<comment type="caution">
    <text evidence="1">The sequence shown here is derived from an EMBL/GenBank/DDBJ whole genome shotgun (WGS) entry which is preliminary data.</text>
</comment>
<dbReference type="Proteomes" id="UP000051276">
    <property type="component" value="Unassembled WGS sequence"/>
</dbReference>
<name>A0A0T5Z344_9GAMM</name>
<dbReference type="AlphaFoldDB" id="A0A0T5Z344"/>
<reference evidence="1 2" key="1">
    <citation type="submission" date="2015-11" db="EMBL/GenBank/DDBJ databases">
        <title>The genome of Candidatus Endoriftia persephone in Ridgeia piscesae and population structure of the North Eastern Pacific vestimentiferan symbionts.</title>
        <authorList>
            <person name="Perez M."/>
            <person name="Juniper K.S."/>
        </authorList>
    </citation>
    <scope>NUCLEOTIDE SEQUENCE [LARGE SCALE GENOMIC DNA]</scope>
    <source>
        <strain evidence="1">Ind10</strain>
    </source>
</reference>
<gene>
    <name evidence="1" type="ORF">Ga0076813_10753</name>
</gene>
<sequence>MIELHLELSINQQCQLLNISRSTHNYCPCHRIVMAYG</sequence>
<evidence type="ECO:0000313" key="1">
    <source>
        <dbReference type="EMBL" id="KRT56982.1"/>
    </source>
</evidence>
<accession>A0A0T5Z344</accession>
<proteinExistence type="predicted"/>
<evidence type="ECO:0000313" key="2">
    <source>
        <dbReference type="Proteomes" id="UP000051276"/>
    </source>
</evidence>
<organism evidence="1 2">
    <name type="scientific">endosymbiont of Ridgeia piscesae</name>
    <dbReference type="NCBI Taxonomy" id="54398"/>
    <lineage>
        <taxon>Bacteria</taxon>
        <taxon>Pseudomonadati</taxon>
        <taxon>Pseudomonadota</taxon>
        <taxon>Gammaproteobacteria</taxon>
        <taxon>sulfur-oxidizing symbionts</taxon>
    </lineage>
</organism>
<protein>
    <submittedName>
        <fullName evidence="1">Uncharacterized protein</fullName>
    </submittedName>
</protein>